<feature type="transmembrane region" description="Helical" evidence="8">
    <location>
        <begin position="12"/>
        <end position="33"/>
    </location>
</feature>
<protein>
    <submittedName>
        <fullName evidence="10">Phospholipid carrier-dependent glycosyltransferase</fullName>
    </submittedName>
</protein>
<keyword evidence="2" id="KW-1003">Cell membrane</keyword>
<comment type="subcellular location">
    <subcellularLocation>
        <location evidence="1">Cell membrane</location>
        <topology evidence="1">Multi-pass membrane protein</topology>
    </subcellularLocation>
</comment>
<keyword evidence="7 8" id="KW-0472">Membrane</keyword>
<evidence type="ECO:0000256" key="1">
    <source>
        <dbReference type="ARBA" id="ARBA00004651"/>
    </source>
</evidence>
<dbReference type="Proteomes" id="UP000297647">
    <property type="component" value="Unassembled WGS sequence"/>
</dbReference>
<sequence length="553" mass="62599">MIFSKSTELKINPWILMGVFCVLVGPFALNFHMNYPDEMYYRDAAVEMLRNGDYLTTYLGSGELRFKKPILTYWAVLAGFKLFGVNAFASRIFFLLAGAATIGLTFKLAKILLKEEKIAFVSALIMAANPVLILSSGRSIPDILLVCSMTLSALGFASYLKNEDRIPKWTPWALFGGLALAFEVKGLPAAALGGIGIIYLIVNPWKKIPLKSLFHLPSILVSLVVALFWFVAMWIIHGPTYLESFLGDQVGERVASRGILIVKHGLQALGLMLAMFIPWIFFAFPKLKTNILKAWKENPQFSGFTLLWALAILGMGSLTIKFYERYLLPVAPVLAVYLGWILVKGEFEIRKLGLKVAAIFFYLLNVILLVAGFYLALKGHFIWIRMALIVTVLVYVGKLIWRGEKLPKAITYSYILIFLSYTLFTSLISFPHPGKQIQLELQEMYDLAPSKIGFRGNNHVASKIRMSVYPTTRLINLDKINWRNQLSEYDYLILEDEFYDSISSENFIIQKQTVNWSSKATPELIKTFGTPQYDSVLNASGKKFYLLRRKLDQ</sequence>
<feature type="transmembrane region" description="Helical" evidence="8">
    <location>
        <begin position="382"/>
        <end position="401"/>
    </location>
</feature>
<dbReference type="GO" id="GO:0010041">
    <property type="term" value="P:response to iron(III) ion"/>
    <property type="evidence" value="ECO:0007669"/>
    <property type="project" value="TreeGrafter"/>
</dbReference>
<dbReference type="OrthoDB" id="9792789at2"/>
<dbReference type="GO" id="GO:0016763">
    <property type="term" value="F:pentosyltransferase activity"/>
    <property type="evidence" value="ECO:0007669"/>
    <property type="project" value="TreeGrafter"/>
</dbReference>
<dbReference type="GO" id="GO:0009103">
    <property type="term" value="P:lipopolysaccharide biosynthetic process"/>
    <property type="evidence" value="ECO:0007669"/>
    <property type="project" value="UniProtKB-ARBA"/>
</dbReference>
<evidence type="ECO:0000256" key="6">
    <source>
        <dbReference type="ARBA" id="ARBA00022989"/>
    </source>
</evidence>
<dbReference type="InterPro" id="IPR038731">
    <property type="entry name" value="RgtA/B/C-like"/>
</dbReference>
<evidence type="ECO:0000256" key="4">
    <source>
        <dbReference type="ARBA" id="ARBA00022679"/>
    </source>
</evidence>
<dbReference type="GO" id="GO:0006493">
    <property type="term" value="P:protein O-linked glycosylation"/>
    <property type="evidence" value="ECO:0007669"/>
    <property type="project" value="InterPro"/>
</dbReference>
<feature type="transmembrane region" description="Helical" evidence="8">
    <location>
        <begin position="143"/>
        <end position="160"/>
    </location>
</feature>
<evidence type="ECO:0000256" key="2">
    <source>
        <dbReference type="ARBA" id="ARBA00022475"/>
    </source>
</evidence>
<dbReference type="PANTHER" id="PTHR33908:SF3">
    <property type="entry name" value="UNDECAPRENYL PHOSPHATE-ALPHA-4-AMINO-4-DEOXY-L-ARABINOSE ARABINOSYL TRANSFERASE"/>
    <property type="match status" value="1"/>
</dbReference>
<dbReference type="GO" id="GO:0000030">
    <property type="term" value="F:mannosyltransferase activity"/>
    <property type="evidence" value="ECO:0007669"/>
    <property type="project" value="InterPro"/>
</dbReference>
<proteinExistence type="predicted"/>
<evidence type="ECO:0000256" key="5">
    <source>
        <dbReference type="ARBA" id="ARBA00022692"/>
    </source>
</evidence>
<feature type="transmembrane region" description="Helical" evidence="8">
    <location>
        <begin position="304"/>
        <end position="320"/>
    </location>
</feature>
<dbReference type="EMBL" id="SPSB01000004">
    <property type="protein sequence ID" value="TFV93465.1"/>
    <property type="molecule type" value="Genomic_DNA"/>
</dbReference>
<keyword evidence="11" id="KW-1185">Reference proteome</keyword>
<evidence type="ECO:0000256" key="8">
    <source>
        <dbReference type="SAM" id="Phobius"/>
    </source>
</evidence>
<dbReference type="GO" id="GO:0005886">
    <property type="term" value="C:plasma membrane"/>
    <property type="evidence" value="ECO:0007669"/>
    <property type="project" value="UniProtKB-SubCell"/>
</dbReference>
<name>A0A4Y9QRG0_9BACT</name>
<organism evidence="10 11">
    <name type="scientific">Algoriphagus kandeliae</name>
    <dbReference type="NCBI Taxonomy" id="2562278"/>
    <lineage>
        <taxon>Bacteria</taxon>
        <taxon>Pseudomonadati</taxon>
        <taxon>Bacteroidota</taxon>
        <taxon>Cytophagia</taxon>
        <taxon>Cytophagales</taxon>
        <taxon>Cyclobacteriaceae</taxon>
        <taxon>Algoriphagus</taxon>
    </lineage>
</organism>
<accession>A0A4Y9QRG0</accession>
<dbReference type="PANTHER" id="PTHR33908">
    <property type="entry name" value="MANNOSYLTRANSFERASE YKCB-RELATED"/>
    <property type="match status" value="1"/>
</dbReference>
<keyword evidence="5 8" id="KW-0812">Transmembrane</keyword>
<dbReference type="RefSeq" id="WP_135075674.1">
    <property type="nucleotide sequence ID" value="NZ_SPSB01000004.1"/>
</dbReference>
<evidence type="ECO:0000256" key="7">
    <source>
        <dbReference type="ARBA" id="ARBA00023136"/>
    </source>
</evidence>
<feature type="transmembrane region" description="Helical" evidence="8">
    <location>
        <begin position="413"/>
        <end position="430"/>
    </location>
</feature>
<feature type="transmembrane region" description="Helical" evidence="8">
    <location>
        <begin position="172"/>
        <end position="202"/>
    </location>
</feature>
<feature type="transmembrane region" description="Helical" evidence="8">
    <location>
        <begin position="266"/>
        <end position="284"/>
    </location>
</feature>
<feature type="transmembrane region" description="Helical" evidence="8">
    <location>
        <begin position="326"/>
        <end position="343"/>
    </location>
</feature>
<dbReference type="InterPro" id="IPR050297">
    <property type="entry name" value="LipidA_mod_glycosyltrf_83"/>
</dbReference>
<feature type="transmembrane region" description="Helical" evidence="8">
    <location>
        <begin position="355"/>
        <end position="376"/>
    </location>
</feature>
<feature type="transmembrane region" description="Helical" evidence="8">
    <location>
        <begin position="214"/>
        <end position="236"/>
    </location>
</feature>
<gene>
    <name evidence="10" type="ORF">E4S40_14545</name>
</gene>
<dbReference type="Pfam" id="PF13231">
    <property type="entry name" value="PMT_2"/>
    <property type="match status" value="1"/>
</dbReference>
<comment type="caution">
    <text evidence="10">The sequence shown here is derived from an EMBL/GenBank/DDBJ whole genome shotgun (WGS) entry which is preliminary data.</text>
</comment>
<keyword evidence="3" id="KW-0328">Glycosyltransferase</keyword>
<feature type="transmembrane region" description="Helical" evidence="8">
    <location>
        <begin position="93"/>
        <end position="112"/>
    </location>
</feature>
<evidence type="ECO:0000259" key="9">
    <source>
        <dbReference type="Pfam" id="PF13231"/>
    </source>
</evidence>
<evidence type="ECO:0000313" key="10">
    <source>
        <dbReference type="EMBL" id="TFV93465.1"/>
    </source>
</evidence>
<feature type="domain" description="Glycosyltransferase RgtA/B/C/D-like" evidence="9">
    <location>
        <begin position="67"/>
        <end position="228"/>
    </location>
</feature>
<evidence type="ECO:0000256" key="3">
    <source>
        <dbReference type="ARBA" id="ARBA00022676"/>
    </source>
</evidence>
<dbReference type="AlphaFoldDB" id="A0A4Y9QRG0"/>
<reference evidence="10 11" key="1">
    <citation type="submission" date="2019-03" db="EMBL/GenBank/DDBJ databases">
        <title>Algoriphagus sp. nov, a new strain isolated from root system soil of mangrove plant Kandelia.</title>
        <authorList>
            <person name="Yin Q."/>
            <person name="Wang K."/>
            <person name="Song Z."/>
        </authorList>
    </citation>
    <scope>NUCLEOTIDE SEQUENCE [LARGE SCALE GENOMIC DNA]</scope>
    <source>
        <strain evidence="10 11">XY-J91</strain>
    </source>
</reference>
<keyword evidence="4 10" id="KW-0808">Transferase</keyword>
<feature type="transmembrane region" description="Helical" evidence="8">
    <location>
        <begin position="118"/>
        <end position="136"/>
    </location>
</feature>
<evidence type="ECO:0000313" key="11">
    <source>
        <dbReference type="Proteomes" id="UP000297647"/>
    </source>
</evidence>
<keyword evidence="6 8" id="KW-1133">Transmembrane helix</keyword>